<proteinExistence type="predicted"/>
<gene>
    <name evidence="1" type="ORF">ERS852572_01843</name>
</gene>
<protein>
    <submittedName>
        <fullName evidence="1">Uncharacterized protein</fullName>
    </submittedName>
</protein>
<name>A0A173U093_9FIRM</name>
<dbReference type="STRING" id="166486.ERS852572_01843"/>
<evidence type="ECO:0000313" key="1">
    <source>
        <dbReference type="EMBL" id="CUN08502.1"/>
    </source>
</evidence>
<sequence>MYINVEESGTKWCEVVDEILFGGRSDLSDFSSTERQVFVLCSWENTITQWIQKAD</sequence>
<organism evidence="1 2">
    <name type="scientific">Roseburia intestinalis</name>
    <dbReference type="NCBI Taxonomy" id="166486"/>
    <lineage>
        <taxon>Bacteria</taxon>
        <taxon>Bacillati</taxon>
        <taxon>Bacillota</taxon>
        <taxon>Clostridia</taxon>
        <taxon>Lachnospirales</taxon>
        <taxon>Lachnospiraceae</taxon>
        <taxon>Roseburia</taxon>
    </lineage>
</organism>
<reference evidence="1 2" key="1">
    <citation type="submission" date="2015-09" db="EMBL/GenBank/DDBJ databases">
        <authorList>
            <consortium name="Pathogen Informatics"/>
        </authorList>
    </citation>
    <scope>NUCLEOTIDE SEQUENCE [LARGE SCALE GENOMIC DNA]</scope>
    <source>
        <strain evidence="1 2">2789STDY5834960</strain>
    </source>
</reference>
<dbReference type="AlphaFoldDB" id="A0A173U093"/>
<dbReference type="EMBL" id="CYXZ01000012">
    <property type="protein sequence ID" value="CUN08502.1"/>
    <property type="molecule type" value="Genomic_DNA"/>
</dbReference>
<accession>A0A173U093</accession>
<dbReference type="GeneID" id="61435407"/>
<dbReference type="PaxDb" id="166486-ERS852572_01843"/>
<dbReference type="RefSeq" id="WP_006856134.1">
    <property type="nucleotide sequence ID" value="NZ_CABIYH010000012.1"/>
</dbReference>
<dbReference type="Proteomes" id="UP000095350">
    <property type="component" value="Unassembled WGS sequence"/>
</dbReference>
<evidence type="ECO:0000313" key="2">
    <source>
        <dbReference type="Proteomes" id="UP000095350"/>
    </source>
</evidence>